<dbReference type="Pfam" id="PF05795">
    <property type="entry name" value="Plasmodium_Vir"/>
    <property type="match status" value="1"/>
</dbReference>
<keyword evidence="1" id="KW-0812">Transmembrane</keyword>
<feature type="transmembrane region" description="Helical" evidence="1">
    <location>
        <begin position="230"/>
        <end position="249"/>
    </location>
</feature>
<dbReference type="AlphaFoldDB" id="A0A1A8WUE0"/>
<accession>A0A1A8WUE0</accession>
<keyword evidence="1" id="KW-0472">Membrane</keyword>
<keyword evidence="1" id="KW-1133">Transmembrane helix</keyword>
<evidence type="ECO:0000313" key="3">
    <source>
        <dbReference type="Proteomes" id="UP000078597"/>
    </source>
</evidence>
<name>A0A1A8WUE0_PLAMA</name>
<dbReference type="InterPro" id="IPR008780">
    <property type="entry name" value="Plasmodium_Vir"/>
</dbReference>
<dbReference type="EMBL" id="FLQW01003106">
    <property type="protein sequence ID" value="SBS94948.1"/>
    <property type="molecule type" value="Genomic_DNA"/>
</dbReference>
<organism evidence="2 3">
    <name type="scientific">Plasmodium malariae</name>
    <dbReference type="NCBI Taxonomy" id="5858"/>
    <lineage>
        <taxon>Eukaryota</taxon>
        <taxon>Sar</taxon>
        <taxon>Alveolata</taxon>
        <taxon>Apicomplexa</taxon>
        <taxon>Aconoidasida</taxon>
        <taxon>Haemosporida</taxon>
        <taxon>Plasmodiidae</taxon>
        <taxon>Plasmodium</taxon>
        <taxon>Plasmodium (Plasmodium)</taxon>
    </lineage>
</organism>
<evidence type="ECO:0000313" key="2">
    <source>
        <dbReference type="EMBL" id="SBS94948.1"/>
    </source>
</evidence>
<dbReference type="Proteomes" id="UP000078597">
    <property type="component" value="Unassembled WGS sequence"/>
</dbReference>
<protein>
    <submittedName>
        <fullName evidence="2">PIR Superfamily Protein</fullName>
    </submittedName>
</protein>
<reference evidence="3" key="1">
    <citation type="submission" date="2016-05" db="EMBL/GenBank/DDBJ databases">
        <authorList>
            <person name="Naeem Raeece"/>
        </authorList>
    </citation>
    <scope>NUCLEOTIDE SEQUENCE [LARGE SCALE GENOMIC DNA]</scope>
</reference>
<evidence type="ECO:0000256" key="1">
    <source>
        <dbReference type="SAM" id="Phobius"/>
    </source>
</evidence>
<feature type="non-terminal residue" evidence="2">
    <location>
        <position position="250"/>
    </location>
</feature>
<sequence>MYCRRNFESKDDYCLAFNDNNKFNTKIAELNKYKNVKKIQDKLTKALCYVAFTPKGDGCTEKCRNLYYWLGNELLLNDIEKNSFSEVIGMLIEISNALYERDKCKCIFFTDVNKEKFEKMKIVYDYCIDYDNIKGTLEGHNNKCTKEFNDYLVKANSAYNEIYNCTKNNRETYCMQLKTHVPSCFEKKLSTLKCNIKDLAADEQGSSQYGTTYFDQEYVINPSAFSSSQIFLFFVLPFIGIFFIGFLLYK</sequence>
<gene>
    <name evidence="2" type="ORF">PMALA_045560</name>
</gene>
<proteinExistence type="predicted"/>